<evidence type="ECO:0000313" key="5">
    <source>
        <dbReference type="EMBL" id="BBU69344.1"/>
    </source>
</evidence>
<sequence length="437" mass="50179">MTMEKQEIRDFSHKTITGIKVPGDYRDLYSDVAGLLLRVRVSKKSGLNKSWLYVYTLPGSGGKRDSISLGVFPAVGVAEAREKVREYSKSLREGTNPKTQRDQERAEIAKNVQRQTFRHVAKDYWNTHHKTWKNEKVRAQWIDSWMENYTFPHIGSLDVADIRLNDVVKVLKPVWIDKHATARKINQAIGSVLEYAVAKGWRDEDLVNPSKQKERLVHLLARVKHVKEHMPSLHYEDGPKFYADLKQHLLRTDSTGGYLSLEFLVLTGLRTDNLLTLEWDDIDLKKKLVNVPARKMKGGTKDFSYPLIDRCIEILKLRKQITGGTSFVFTGRNAEQMSSGAMLEAVKVICGVKGIKRTDPKYKPKYTDRQSDRRIVPHGFRSTIFSWAEDHGYKLEDCEAIIAHTKGDQNLAAYARGNKLKIRREIMEAYYSFLCPP</sequence>
<accession>A0A679I4B5</accession>
<gene>
    <name evidence="5" type="ORF">ICHIAU1_16270</name>
</gene>
<dbReference type="Pfam" id="PF22022">
    <property type="entry name" value="Phage_int_M"/>
    <property type="match status" value="1"/>
</dbReference>
<keyword evidence="4" id="KW-0233">DNA recombination</keyword>
<dbReference type="InterPro" id="IPR011010">
    <property type="entry name" value="DNA_brk_join_enz"/>
</dbReference>
<evidence type="ECO:0000256" key="1">
    <source>
        <dbReference type="ARBA" id="ARBA00008857"/>
    </source>
</evidence>
<evidence type="ECO:0000256" key="4">
    <source>
        <dbReference type="ARBA" id="ARBA00023172"/>
    </source>
</evidence>
<dbReference type="InterPro" id="IPR010998">
    <property type="entry name" value="Integrase_recombinase_N"/>
</dbReference>
<dbReference type="PROSITE" id="PS51898">
    <property type="entry name" value="TYR_RECOMBINASE"/>
    <property type="match status" value="1"/>
</dbReference>
<keyword evidence="2" id="KW-0229">DNA integration</keyword>
<comment type="similarity">
    <text evidence="1">Belongs to the 'phage' integrase family.</text>
</comment>
<keyword evidence="3" id="KW-0238">DNA-binding</keyword>
<dbReference type="Pfam" id="PF00589">
    <property type="entry name" value="Phage_integrase"/>
    <property type="match status" value="1"/>
</dbReference>
<dbReference type="GO" id="GO:0003677">
    <property type="term" value="F:DNA binding"/>
    <property type="evidence" value="ECO:0007669"/>
    <property type="project" value="UniProtKB-KW"/>
</dbReference>
<dbReference type="InterPro" id="IPR002104">
    <property type="entry name" value="Integrase_catalytic"/>
</dbReference>
<dbReference type="Pfam" id="PF13356">
    <property type="entry name" value="Arm-DNA-bind_3"/>
    <property type="match status" value="1"/>
</dbReference>
<evidence type="ECO:0000256" key="2">
    <source>
        <dbReference type="ARBA" id="ARBA00022908"/>
    </source>
</evidence>
<dbReference type="EMBL" id="AP022345">
    <property type="protein sequence ID" value="BBU69344.1"/>
    <property type="molecule type" value="Genomic_DNA"/>
</dbReference>
<name>A0A679I4B5_9RHOO</name>
<dbReference type="Proteomes" id="UP000463961">
    <property type="component" value="Chromosome"/>
</dbReference>
<protein>
    <submittedName>
        <fullName evidence="5">Phage integrase</fullName>
    </submittedName>
</protein>
<dbReference type="SUPFAM" id="SSF56349">
    <property type="entry name" value="DNA breaking-rejoining enzymes"/>
    <property type="match status" value="1"/>
</dbReference>
<evidence type="ECO:0000313" key="6">
    <source>
        <dbReference type="Proteomes" id="UP000463961"/>
    </source>
</evidence>
<keyword evidence="6" id="KW-1185">Reference proteome</keyword>
<dbReference type="InterPro" id="IPR025166">
    <property type="entry name" value="Integrase_DNA_bind_dom"/>
</dbReference>
<evidence type="ECO:0000256" key="3">
    <source>
        <dbReference type="ARBA" id="ARBA00023125"/>
    </source>
</evidence>
<dbReference type="InterPro" id="IPR050808">
    <property type="entry name" value="Phage_Integrase"/>
</dbReference>
<dbReference type="Gene3D" id="1.10.150.130">
    <property type="match status" value="1"/>
</dbReference>
<organism evidence="5 6">
    <name type="scientific">Fluviibacter phosphoraccumulans</name>
    <dbReference type="NCBI Taxonomy" id="1751046"/>
    <lineage>
        <taxon>Bacteria</taxon>
        <taxon>Pseudomonadati</taxon>
        <taxon>Pseudomonadota</taxon>
        <taxon>Betaproteobacteria</taxon>
        <taxon>Rhodocyclales</taxon>
        <taxon>Fluviibacteraceae</taxon>
        <taxon>Fluviibacter</taxon>
    </lineage>
</organism>
<dbReference type="InterPro" id="IPR053876">
    <property type="entry name" value="Phage_int_M"/>
</dbReference>
<dbReference type="PANTHER" id="PTHR30629:SF6">
    <property type="entry name" value="PROPHAGE INTEGRASE INTA-RELATED"/>
    <property type="match status" value="1"/>
</dbReference>
<reference evidence="6" key="1">
    <citation type="submission" date="2020-01" db="EMBL/GenBank/DDBJ databases">
        <title>Phosphoaccumulans saitamaens gen. nov., sp. nov., a polyphosphate accumulating bacterium isolated from surface river water.</title>
        <authorList>
            <person name="Watanabe K."/>
            <person name="Suda W."/>
        </authorList>
    </citation>
    <scope>NUCLEOTIDE SEQUENCE [LARGE SCALE GENOMIC DNA]</scope>
    <source>
        <strain evidence="6">ICHIAU1</strain>
    </source>
</reference>
<dbReference type="GO" id="GO:0015074">
    <property type="term" value="P:DNA integration"/>
    <property type="evidence" value="ECO:0007669"/>
    <property type="project" value="UniProtKB-KW"/>
</dbReference>
<dbReference type="PANTHER" id="PTHR30629">
    <property type="entry name" value="PROPHAGE INTEGRASE"/>
    <property type="match status" value="1"/>
</dbReference>
<dbReference type="Gene3D" id="3.30.160.390">
    <property type="entry name" value="Integrase, DNA-binding domain"/>
    <property type="match status" value="1"/>
</dbReference>
<dbReference type="InterPro" id="IPR038488">
    <property type="entry name" value="Integrase_DNA-bd_sf"/>
</dbReference>
<dbReference type="GO" id="GO:0006310">
    <property type="term" value="P:DNA recombination"/>
    <property type="evidence" value="ECO:0007669"/>
    <property type="project" value="UniProtKB-KW"/>
</dbReference>
<dbReference type="Gene3D" id="1.10.443.10">
    <property type="entry name" value="Intergrase catalytic core"/>
    <property type="match status" value="1"/>
</dbReference>
<dbReference type="InterPro" id="IPR013762">
    <property type="entry name" value="Integrase-like_cat_sf"/>
</dbReference>
<dbReference type="AlphaFoldDB" id="A0A679I4B5"/>
<proteinExistence type="inferred from homology"/>